<evidence type="ECO:0000313" key="3">
    <source>
        <dbReference type="Proteomes" id="UP000694257"/>
    </source>
</evidence>
<proteinExistence type="predicted"/>
<keyword evidence="3" id="KW-1185">Reference proteome</keyword>
<organism evidence="2 3">
    <name type="scientific">Nocardia iowensis</name>
    <dbReference type="NCBI Taxonomy" id="204891"/>
    <lineage>
        <taxon>Bacteria</taxon>
        <taxon>Bacillati</taxon>
        <taxon>Actinomycetota</taxon>
        <taxon>Actinomycetes</taxon>
        <taxon>Mycobacteriales</taxon>
        <taxon>Nocardiaceae</taxon>
        <taxon>Nocardia</taxon>
    </lineage>
</organism>
<evidence type="ECO:0000259" key="1">
    <source>
        <dbReference type="PROSITE" id="PS50222"/>
    </source>
</evidence>
<dbReference type="RefSeq" id="WP_218475492.1">
    <property type="nucleotide sequence ID" value="NZ_CP078145.1"/>
</dbReference>
<dbReference type="PROSITE" id="PS50222">
    <property type="entry name" value="EF_HAND_2"/>
    <property type="match status" value="2"/>
</dbReference>
<feature type="domain" description="EF-hand" evidence="1">
    <location>
        <begin position="131"/>
        <end position="166"/>
    </location>
</feature>
<dbReference type="SMART" id="SM00054">
    <property type="entry name" value="EFh"/>
    <property type="match status" value="4"/>
</dbReference>
<accession>A0ABX8RW19</accession>
<dbReference type="EMBL" id="CP078145">
    <property type="protein sequence ID" value="QXN93461.1"/>
    <property type="molecule type" value="Genomic_DNA"/>
</dbReference>
<feature type="domain" description="EF-hand" evidence="1">
    <location>
        <begin position="55"/>
        <end position="90"/>
    </location>
</feature>
<dbReference type="InterPro" id="IPR002048">
    <property type="entry name" value="EF_hand_dom"/>
</dbReference>
<dbReference type="PROSITE" id="PS00018">
    <property type="entry name" value="EF_HAND_1"/>
    <property type="match status" value="3"/>
</dbReference>
<name>A0ABX8RW19_NOCIO</name>
<gene>
    <name evidence="2" type="ORF">KV110_10460</name>
</gene>
<dbReference type="Proteomes" id="UP000694257">
    <property type="component" value="Chromosome"/>
</dbReference>
<reference evidence="2 3" key="1">
    <citation type="submission" date="2021-07" db="EMBL/GenBank/DDBJ databases">
        <title>Whole Genome Sequence of Nocardia Iowensis.</title>
        <authorList>
            <person name="Lamm A."/>
            <person name="Collins-Fairclough A.M."/>
            <person name="Bunk B."/>
            <person name="Sproer C."/>
        </authorList>
    </citation>
    <scope>NUCLEOTIDE SEQUENCE [LARGE SCALE GENOMIC DNA]</scope>
    <source>
        <strain evidence="2 3">NRRL 5646</strain>
    </source>
</reference>
<protein>
    <submittedName>
        <fullName evidence="2">EF-hand domain-containing protein</fullName>
    </submittedName>
</protein>
<dbReference type="InterPro" id="IPR018247">
    <property type="entry name" value="EF_Hand_1_Ca_BS"/>
</dbReference>
<dbReference type="Pfam" id="PF13499">
    <property type="entry name" value="EF-hand_7"/>
    <property type="match status" value="1"/>
</dbReference>
<sequence length="190" mass="20946">MNAPLANKIDLTFLHLDIDRNGLIERQDMLGLGSRLLLKFSEPTSTAKGQALLEAFDRFWDALAEHCDTDRDHQITPDEYRAGMIAAFVDGGKFDDIFRPAARALAIVADTDGDGRIDQAEFQAMEAVLGISAEDSRMAFDKLDTDSDGALSVQEYLDAVRDYYTNPDPEAPGNWLYGPAFQTPLSRAGL</sequence>
<evidence type="ECO:0000313" key="2">
    <source>
        <dbReference type="EMBL" id="QXN93461.1"/>
    </source>
</evidence>